<dbReference type="EMBL" id="JBHSRS010000083">
    <property type="protein sequence ID" value="MFC6283557.1"/>
    <property type="molecule type" value="Genomic_DNA"/>
</dbReference>
<sequence length="270" mass="28097">MNLTQNPSLVEQLAASYALGTLRGGARRRFEALAREHAQIRAAALIWQGRLASVAELQPQAAPSPAVWKRIENLVRAEKEAKAMQAARGAVTAVAAGPGWWASLNLWRGASFAGAAVAVLAVVAGVNLSSTNSHLDGQVASLGGQVKELSAKLSATPEIRYVAVLADDKSAASMLVTFDPKNQRLLLKRVGGFQEQPDKSLQLWALPQTGAPKSLGVLGNEPVVRLAATGNDVREVPALAISLEPKGGVPAGSGPTGPVLFKGALIETAL</sequence>
<evidence type="ECO:0000313" key="2">
    <source>
        <dbReference type="EMBL" id="MFC6283557.1"/>
    </source>
</evidence>
<dbReference type="InterPro" id="IPR018764">
    <property type="entry name" value="RskA_C"/>
</dbReference>
<name>A0ABW1U1U6_9BURK</name>
<protein>
    <submittedName>
        <fullName evidence="2">Anti-sigma factor domain-containing protein</fullName>
    </submittedName>
</protein>
<reference evidence="3" key="1">
    <citation type="journal article" date="2019" name="Int. J. Syst. Evol. Microbiol.">
        <title>The Global Catalogue of Microorganisms (GCM) 10K type strain sequencing project: providing services to taxonomists for standard genome sequencing and annotation.</title>
        <authorList>
            <consortium name="The Broad Institute Genomics Platform"/>
            <consortium name="The Broad Institute Genome Sequencing Center for Infectious Disease"/>
            <person name="Wu L."/>
            <person name="Ma J."/>
        </authorList>
    </citation>
    <scope>NUCLEOTIDE SEQUENCE [LARGE SCALE GENOMIC DNA]</scope>
    <source>
        <strain evidence="3">CCUG 39402</strain>
    </source>
</reference>
<dbReference type="PANTHER" id="PTHR37461:SF1">
    <property type="entry name" value="ANTI-SIGMA-K FACTOR RSKA"/>
    <property type="match status" value="1"/>
</dbReference>
<organism evidence="2 3">
    <name type="scientific">Polaromonas aquatica</name>
    <dbReference type="NCBI Taxonomy" id="332657"/>
    <lineage>
        <taxon>Bacteria</taxon>
        <taxon>Pseudomonadati</taxon>
        <taxon>Pseudomonadota</taxon>
        <taxon>Betaproteobacteria</taxon>
        <taxon>Burkholderiales</taxon>
        <taxon>Comamonadaceae</taxon>
        <taxon>Polaromonas</taxon>
    </lineage>
</organism>
<feature type="domain" description="Anti-sigma K factor RskA C-terminal" evidence="1">
    <location>
        <begin position="113"/>
        <end position="259"/>
    </location>
</feature>
<gene>
    <name evidence="2" type="ORF">ACFQND_20210</name>
</gene>
<comment type="caution">
    <text evidence="2">The sequence shown here is derived from an EMBL/GenBank/DDBJ whole genome shotgun (WGS) entry which is preliminary data.</text>
</comment>
<evidence type="ECO:0000259" key="1">
    <source>
        <dbReference type="Pfam" id="PF10099"/>
    </source>
</evidence>
<dbReference type="InterPro" id="IPR051474">
    <property type="entry name" value="Anti-sigma-K/W_factor"/>
</dbReference>
<proteinExistence type="predicted"/>
<dbReference type="Pfam" id="PF10099">
    <property type="entry name" value="RskA_C"/>
    <property type="match status" value="1"/>
</dbReference>
<dbReference type="PANTHER" id="PTHR37461">
    <property type="entry name" value="ANTI-SIGMA-K FACTOR RSKA"/>
    <property type="match status" value="1"/>
</dbReference>
<dbReference type="Proteomes" id="UP001596270">
    <property type="component" value="Unassembled WGS sequence"/>
</dbReference>
<dbReference type="RefSeq" id="WP_371438183.1">
    <property type="nucleotide sequence ID" value="NZ_JBHSRS010000083.1"/>
</dbReference>
<evidence type="ECO:0000313" key="3">
    <source>
        <dbReference type="Proteomes" id="UP001596270"/>
    </source>
</evidence>
<keyword evidence="3" id="KW-1185">Reference proteome</keyword>
<accession>A0ABW1U1U6</accession>